<feature type="non-terminal residue" evidence="1">
    <location>
        <position position="52"/>
    </location>
</feature>
<proteinExistence type="predicted"/>
<dbReference type="Proteomes" id="UP000265520">
    <property type="component" value="Unassembled WGS sequence"/>
</dbReference>
<accession>A0A392TV12</accession>
<reference evidence="1 2" key="1">
    <citation type="journal article" date="2018" name="Front. Plant Sci.">
        <title>Red Clover (Trifolium pratense) and Zigzag Clover (T. medium) - A Picture of Genomic Similarities and Differences.</title>
        <authorList>
            <person name="Dluhosova J."/>
            <person name="Istvanek J."/>
            <person name="Nedelnik J."/>
            <person name="Repkova J."/>
        </authorList>
    </citation>
    <scope>NUCLEOTIDE SEQUENCE [LARGE SCALE GENOMIC DNA]</scope>
    <source>
        <strain evidence="2">cv. 10/8</strain>
        <tissue evidence="1">Leaf</tissue>
    </source>
</reference>
<keyword evidence="2" id="KW-1185">Reference proteome</keyword>
<evidence type="ECO:0000313" key="2">
    <source>
        <dbReference type="Proteomes" id="UP000265520"/>
    </source>
</evidence>
<protein>
    <submittedName>
        <fullName evidence="1">Uncharacterized protein</fullName>
    </submittedName>
</protein>
<dbReference type="AlphaFoldDB" id="A0A392TV12"/>
<dbReference type="EMBL" id="LXQA010658187">
    <property type="protein sequence ID" value="MCI64534.1"/>
    <property type="molecule type" value="Genomic_DNA"/>
</dbReference>
<sequence length="52" mass="6147">MFCHLRTAQEWMARRVSQLQGRLRKALPMARRAASYGALRTFNVHHARHTEQ</sequence>
<evidence type="ECO:0000313" key="1">
    <source>
        <dbReference type="EMBL" id="MCI64534.1"/>
    </source>
</evidence>
<comment type="caution">
    <text evidence="1">The sequence shown here is derived from an EMBL/GenBank/DDBJ whole genome shotgun (WGS) entry which is preliminary data.</text>
</comment>
<organism evidence="1 2">
    <name type="scientific">Trifolium medium</name>
    <dbReference type="NCBI Taxonomy" id="97028"/>
    <lineage>
        <taxon>Eukaryota</taxon>
        <taxon>Viridiplantae</taxon>
        <taxon>Streptophyta</taxon>
        <taxon>Embryophyta</taxon>
        <taxon>Tracheophyta</taxon>
        <taxon>Spermatophyta</taxon>
        <taxon>Magnoliopsida</taxon>
        <taxon>eudicotyledons</taxon>
        <taxon>Gunneridae</taxon>
        <taxon>Pentapetalae</taxon>
        <taxon>rosids</taxon>
        <taxon>fabids</taxon>
        <taxon>Fabales</taxon>
        <taxon>Fabaceae</taxon>
        <taxon>Papilionoideae</taxon>
        <taxon>50 kb inversion clade</taxon>
        <taxon>NPAAA clade</taxon>
        <taxon>Hologalegina</taxon>
        <taxon>IRL clade</taxon>
        <taxon>Trifolieae</taxon>
        <taxon>Trifolium</taxon>
    </lineage>
</organism>
<name>A0A392TV12_9FABA</name>